<dbReference type="OrthoDB" id="9876299at2759"/>
<dbReference type="PANTHER" id="PTHR43544:SF26">
    <property type="entry name" value="SHORT CHAIN DEHYDROGENASE_REDUCTASE FAMILY OXIDOREDUCTASE (JCVI)"/>
    <property type="match status" value="1"/>
</dbReference>
<dbReference type="AlphaFoldDB" id="A0A1L9U0N4"/>
<dbReference type="STRING" id="1036612.A0A1L9U0N4"/>
<dbReference type="Proteomes" id="UP000184356">
    <property type="component" value="Unassembled WGS sequence"/>
</dbReference>
<dbReference type="GeneID" id="63764941"/>
<dbReference type="GO" id="GO:0005737">
    <property type="term" value="C:cytoplasm"/>
    <property type="evidence" value="ECO:0007669"/>
    <property type="project" value="TreeGrafter"/>
</dbReference>
<dbReference type="PANTHER" id="PTHR43544">
    <property type="entry name" value="SHORT-CHAIN DEHYDROGENASE/REDUCTASE"/>
    <property type="match status" value="1"/>
</dbReference>
<dbReference type="SUPFAM" id="SSF51735">
    <property type="entry name" value="NAD(P)-binding Rossmann-fold domains"/>
    <property type="match status" value="1"/>
</dbReference>
<gene>
    <name evidence="2" type="ORF">ASPSYDRAFT_54543</name>
</gene>
<name>A0A1L9U0N4_9EURO</name>
<evidence type="ECO:0000313" key="3">
    <source>
        <dbReference type="Proteomes" id="UP000184356"/>
    </source>
</evidence>
<dbReference type="InterPro" id="IPR002347">
    <property type="entry name" value="SDR_fam"/>
</dbReference>
<keyword evidence="3" id="KW-1185">Reference proteome</keyword>
<dbReference type="EMBL" id="KV878582">
    <property type="protein sequence ID" value="OJJ65215.1"/>
    <property type="molecule type" value="Genomic_DNA"/>
</dbReference>
<dbReference type="GO" id="GO:0016491">
    <property type="term" value="F:oxidoreductase activity"/>
    <property type="evidence" value="ECO:0007669"/>
    <property type="project" value="TreeGrafter"/>
</dbReference>
<organism evidence="2 3">
    <name type="scientific">Aspergillus sydowii CBS 593.65</name>
    <dbReference type="NCBI Taxonomy" id="1036612"/>
    <lineage>
        <taxon>Eukaryota</taxon>
        <taxon>Fungi</taxon>
        <taxon>Dikarya</taxon>
        <taxon>Ascomycota</taxon>
        <taxon>Pezizomycotina</taxon>
        <taxon>Eurotiomycetes</taxon>
        <taxon>Eurotiomycetidae</taxon>
        <taxon>Eurotiales</taxon>
        <taxon>Aspergillaceae</taxon>
        <taxon>Aspergillus</taxon>
        <taxon>Aspergillus subgen. Nidulantes</taxon>
    </lineage>
</organism>
<reference evidence="3" key="1">
    <citation type="journal article" date="2017" name="Genome Biol.">
        <title>Comparative genomics reveals high biological diversity and specific adaptations in the industrially and medically important fungal genus Aspergillus.</title>
        <authorList>
            <person name="de Vries R.P."/>
            <person name="Riley R."/>
            <person name="Wiebenga A."/>
            <person name="Aguilar-Osorio G."/>
            <person name="Amillis S."/>
            <person name="Uchima C.A."/>
            <person name="Anderluh G."/>
            <person name="Asadollahi M."/>
            <person name="Askin M."/>
            <person name="Barry K."/>
            <person name="Battaglia E."/>
            <person name="Bayram O."/>
            <person name="Benocci T."/>
            <person name="Braus-Stromeyer S.A."/>
            <person name="Caldana C."/>
            <person name="Canovas D."/>
            <person name="Cerqueira G.C."/>
            <person name="Chen F."/>
            <person name="Chen W."/>
            <person name="Choi C."/>
            <person name="Clum A."/>
            <person name="Dos Santos R.A."/>
            <person name="Damasio A.R."/>
            <person name="Diallinas G."/>
            <person name="Emri T."/>
            <person name="Fekete E."/>
            <person name="Flipphi M."/>
            <person name="Freyberg S."/>
            <person name="Gallo A."/>
            <person name="Gournas C."/>
            <person name="Habgood R."/>
            <person name="Hainaut M."/>
            <person name="Harispe M.L."/>
            <person name="Henrissat B."/>
            <person name="Hilden K.S."/>
            <person name="Hope R."/>
            <person name="Hossain A."/>
            <person name="Karabika E."/>
            <person name="Karaffa L."/>
            <person name="Karanyi Z."/>
            <person name="Krasevec N."/>
            <person name="Kuo A."/>
            <person name="Kusch H."/>
            <person name="LaButti K."/>
            <person name="Lagendijk E.L."/>
            <person name="Lapidus A."/>
            <person name="Levasseur A."/>
            <person name="Lindquist E."/>
            <person name="Lipzen A."/>
            <person name="Logrieco A.F."/>
            <person name="MacCabe A."/>
            <person name="Maekelae M.R."/>
            <person name="Malavazi I."/>
            <person name="Melin P."/>
            <person name="Meyer V."/>
            <person name="Mielnichuk N."/>
            <person name="Miskei M."/>
            <person name="Molnar A.P."/>
            <person name="Mule G."/>
            <person name="Ngan C.Y."/>
            <person name="Orejas M."/>
            <person name="Orosz E."/>
            <person name="Ouedraogo J.P."/>
            <person name="Overkamp K.M."/>
            <person name="Park H.-S."/>
            <person name="Perrone G."/>
            <person name="Piumi F."/>
            <person name="Punt P.J."/>
            <person name="Ram A.F."/>
            <person name="Ramon A."/>
            <person name="Rauscher S."/>
            <person name="Record E."/>
            <person name="Riano-Pachon D.M."/>
            <person name="Robert V."/>
            <person name="Roehrig J."/>
            <person name="Ruller R."/>
            <person name="Salamov A."/>
            <person name="Salih N.S."/>
            <person name="Samson R.A."/>
            <person name="Sandor E."/>
            <person name="Sanguinetti M."/>
            <person name="Schuetze T."/>
            <person name="Sepcic K."/>
            <person name="Shelest E."/>
            <person name="Sherlock G."/>
            <person name="Sophianopoulou V."/>
            <person name="Squina F.M."/>
            <person name="Sun H."/>
            <person name="Susca A."/>
            <person name="Todd R.B."/>
            <person name="Tsang A."/>
            <person name="Unkles S.E."/>
            <person name="van de Wiele N."/>
            <person name="van Rossen-Uffink D."/>
            <person name="Oliveira J.V."/>
            <person name="Vesth T.C."/>
            <person name="Visser J."/>
            <person name="Yu J.-H."/>
            <person name="Zhou M."/>
            <person name="Andersen M.R."/>
            <person name="Archer D.B."/>
            <person name="Baker S.E."/>
            <person name="Benoit I."/>
            <person name="Brakhage A.A."/>
            <person name="Braus G.H."/>
            <person name="Fischer R."/>
            <person name="Frisvad J.C."/>
            <person name="Goldman G.H."/>
            <person name="Houbraken J."/>
            <person name="Oakley B."/>
            <person name="Pocsi I."/>
            <person name="Scazzocchio C."/>
            <person name="Seiboth B."/>
            <person name="vanKuyk P.A."/>
            <person name="Wortman J."/>
            <person name="Dyer P.S."/>
            <person name="Grigoriev I.V."/>
        </authorList>
    </citation>
    <scope>NUCLEOTIDE SEQUENCE [LARGE SCALE GENOMIC DNA]</scope>
    <source>
        <strain evidence="3">CBS 593.65</strain>
    </source>
</reference>
<dbReference type="Gene3D" id="3.40.50.720">
    <property type="entry name" value="NAD(P)-binding Rossmann-like Domain"/>
    <property type="match status" value="1"/>
</dbReference>
<comment type="similarity">
    <text evidence="1">Belongs to the short-chain dehydrogenases/reductases (SDR) family.</text>
</comment>
<dbReference type="VEuPathDB" id="FungiDB:ASPSYDRAFT_54543"/>
<accession>A0A1L9U0N4</accession>
<sequence length="233" mass="25957">MSSTIVLITGANRGIGRGLLERYIAKPNHTVIAANRDPKHPTSTELLALPTAEGTTVKVVKLDVTSETDGEDAARELKEQEINHVDILIANAAIGYVFPKLEIARLDDIRTHFETNVIGFARVYQAFYPFLLAARDRHPKLVTIGSSAAFFKVVQHWYTRSIALQEPWLTAFPIDPGFVQSDMGNFGARFVGLEKAPTTIEDSTRAVVEVIDVSTRETHSGRLWKWTGEEEPW</sequence>
<proteinExistence type="inferred from homology"/>
<protein>
    <recommendedName>
        <fullName evidence="4">NAD(P)-binding domain-containing protein</fullName>
    </recommendedName>
</protein>
<dbReference type="InterPro" id="IPR051468">
    <property type="entry name" value="Fungal_SecMetab_SDRs"/>
</dbReference>
<dbReference type="RefSeq" id="XP_040709021.1">
    <property type="nucleotide sequence ID" value="XM_040848868.1"/>
</dbReference>
<evidence type="ECO:0008006" key="4">
    <source>
        <dbReference type="Google" id="ProtNLM"/>
    </source>
</evidence>
<dbReference type="PRINTS" id="PR00081">
    <property type="entry name" value="GDHRDH"/>
</dbReference>
<dbReference type="InterPro" id="IPR036291">
    <property type="entry name" value="NAD(P)-bd_dom_sf"/>
</dbReference>
<dbReference type="Pfam" id="PF00106">
    <property type="entry name" value="adh_short"/>
    <property type="match status" value="1"/>
</dbReference>
<evidence type="ECO:0000313" key="2">
    <source>
        <dbReference type="EMBL" id="OJJ65215.1"/>
    </source>
</evidence>
<evidence type="ECO:0000256" key="1">
    <source>
        <dbReference type="ARBA" id="ARBA00006484"/>
    </source>
</evidence>